<keyword evidence="6 8" id="KW-0378">Hydrolase</keyword>
<dbReference type="HAMAP" id="MF_00009">
    <property type="entry name" value="Endoribonucl_YbeY"/>
    <property type="match status" value="1"/>
</dbReference>
<evidence type="ECO:0000313" key="10">
    <source>
        <dbReference type="Proteomes" id="UP000249898"/>
    </source>
</evidence>
<feature type="binding site" evidence="8">
    <location>
        <position position="114"/>
    </location>
    <ligand>
        <name>Zn(2+)</name>
        <dbReference type="ChEBI" id="CHEBI:29105"/>
        <note>catalytic</note>
    </ligand>
</feature>
<comment type="subcellular location">
    <subcellularLocation>
        <location evidence="8">Cytoplasm</location>
    </subcellularLocation>
</comment>
<dbReference type="PANTHER" id="PTHR46986:SF1">
    <property type="entry name" value="ENDORIBONUCLEASE YBEY, CHLOROPLASTIC"/>
    <property type="match status" value="1"/>
</dbReference>
<keyword evidence="3 8" id="KW-0540">Nuclease</keyword>
<dbReference type="GO" id="GO:0004521">
    <property type="term" value="F:RNA endonuclease activity"/>
    <property type="evidence" value="ECO:0007669"/>
    <property type="project" value="UniProtKB-UniRule"/>
</dbReference>
<gene>
    <name evidence="8" type="primary">ybeY</name>
    <name evidence="9" type="ORF">A8139_16400</name>
</gene>
<keyword evidence="5 8" id="KW-0255">Endonuclease</keyword>
<dbReference type="RefSeq" id="WP_112139812.1">
    <property type="nucleotide sequence ID" value="NZ_CP016181.1"/>
</dbReference>
<dbReference type="NCBIfam" id="TIGR00043">
    <property type="entry name" value="rRNA maturation RNase YbeY"/>
    <property type="match status" value="1"/>
</dbReference>
<feature type="binding site" evidence="8">
    <location>
        <position position="118"/>
    </location>
    <ligand>
        <name>Zn(2+)</name>
        <dbReference type="ChEBI" id="CHEBI:29105"/>
        <note>catalytic</note>
    </ligand>
</feature>
<proteinExistence type="inferred from homology"/>
<evidence type="ECO:0000256" key="3">
    <source>
        <dbReference type="ARBA" id="ARBA00022722"/>
    </source>
</evidence>
<dbReference type="Gene3D" id="3.40.390.30">
    <property type="entry name" value="Metalloproteases ('zincins'), catalytic domain"/>
    <property type="match status" value="1"/>
</dbReference>
<feature type="binding site" evidence="8">
    <location>
        <position position="124"/>
    </location>
    <ligand>
        <name>Zn(2+)</name>
        <dbReference type="ChEBI" id="CHEBI:29105"/>
        <note>catalytic</note>
    </ligand>
</feature>
<dbReference type="EC" id="3.1.-.-" evidence="8"/>
<dbReference type="SUPFAM" id="SSF55486">
    <property type="entry name" value="Metalloproteases ('zincins'), catalytic domain"/>
    <property type="match status" value="1"/>
</dbReference>
<keyword evidence="7 8" id="KW-0862">Zinc</keyword>
<dbReference type="GO" id="GO:0008270">
    <property type="term" value="F:zinc ion binding"/>
    <property type="evidence" value="ECO:0007669"/>
    <property type="project" value="UniProtKB-UniRule"/>
</dbReference>
<comment type="similarity">
    <text evidence="1 8">Belongs to the endoribonuclease YbeY family.</text>
</comment>
<comment type="cofactor">
    <cofactor evidence="8">
        <name>Zn(2+)</name>
        <dbReference type="ChEBI" id="CHEBI:29105"/>
    </cofactor>
    <text evidence="8">Binds 1 zinc ion.</text>
</comment>
<evidence type="ECO:0000256" key="4">
    <source>
        <dbReference type="ARBA" id="ARBA00022723"/>
    </source>
</evidence>
<keyword evidence="8" id="KW-0698">rRNA processing</keyword>
<comment type="function">
    <text evidence="8">Single strand-specific metallo-endoribonuclease involved in late-stage 70S ribosome quality control and in maturation of the 3' terminus of the 16S rRNA.</text>
</comment>
<accession>A0A2Z4PUR5</accession>
<keyword evidence="2 8" id="KW-0690">Ribosome biogenesis</keyword>
<evidence type="ECO:0000256" key="6">
    <source>
        <dbReference type="ARBA" id="ARBA00022801"/>
    </source>
</evidence>
<evidence type="ECO:0000256" key="2">
    <source>
        <dbReference type="ARBA" id="ARBA00022517"/>
    </source>
</evidence>
<dbReference type="EMBL" id="CP016181">
    <property type="protein sequence ID" value="AWY01358.1"/>
    <property type="molecule type" value="Genomic_DNA"/>
</dbReference>
<dbReference type="GO" id="GO:0006364">
    <property type="term" value="P:rRNA processing"/>
    <property type="evidence" value="ECO:0007669"/>
    <property type="project" value="UniProtKB-UniRule"/>
</dbReference>
<dbReference type="OrthoDB" id="9807740at2"/>
<evidence type="ECO:0000313" key="9">
    <source>
        <dbReference type="EMBL" id="AWY01358.1"/>
    </source>
</evidence>
<dbReference type="Proteomes" id="UP000249898">
    <property type="component" value="Chromosome"/>
</dbReference>
<reference evidence="9 10" key="1">
    <citation type="submission" date="2016-06" db="EMBL/GenBank/DDBJ databases">
        <title>The sequenced genome of the ice-adhering bacterium Marinomonas primoryensis, from Antarctica.</title>
        <authorList>
            <person name="Graham L."/>
            <person name="Vance T.D.R."/>
            <person name="Davies P.L."/>
        </authorList>
    </citation>
    <scope>NUCLEOTIDE SEQUENCE [LARGE SCALE GENOMIC DNA]</scope>
    <source>
        <strain evidence="9 10">AceL</strain>
    </source>
</reference>
<evidence type="ECO:0000256" key="5">
    <source>
        <dbReference type="ARBA" id="ARBA00022759"/>
    </source>
</evidence>
<keyword evidence="4 8" id="KW-0479">Metal-binding</keyword>
<dbReference type="Pfam" id="PF02130">
    <property type="entry name" value="YbeY"/>
    <property type="match status" value="1"/>
</dbReference>
<protein>
    <recommendedName>
        <fullName evidence="8">Endoribonuclease YbeY</fullName>
        <ecNumber evidence="8">3.1.-.-</ecNumber>
    </recommendedName>
</protein>
<name>A0A2Z4PUR5_9GAMM</name>
<evidence type="ECO:0000256" key="7">
    <source>
        <dbReference type="ARBA" id="ARBA00022833"/>
    </source>
</evidence>
<dbReference type="InterPro" id="IPR023091">
    <property type="entry name" value="MetalPrtase_cat_dom_sf_prd"/>
</dbReference>
<dbReference type="GO" id="GO:0005737">
    <property type="term" value="C:cytoplasm"/>
    <property type="evidence" value="ECO:0007669"/>
    <property type="project" value="UniProtKB-SubCell"/>
</dbReference>
<sequence>MAHLELDLQIATEATQRLPSEADFRLWVEKALPTLGEEFEVTIRIVDEEESHALNHEYRGQDKPTNVLSFQFEAPPGLELPLLGDLVICTQIVEKEAKEQDKELLHHWAHMTIHGILHLRGYDHINDDEADEMELIETQLLASLSISDPYLIKE</sequence>
<keyword evidence="8" id="KW-0963">Cytoplasm</keyword>
<organism evidence="9 10">
    <name type="scientific">Marinomonas primoryensis</name>
    <dbReference type="NCBI Taxonomy" id="178399"/>
    <lineage>
        <taxon>Bacteria</taxon>
        <taxon>Pseudomonadati</taxon>
        <taxon>Pseudomonadota</taxon>
        <taxon>Gammaproteobacteria</taxon>
        <taxon>Oceanospirillales</taxon>
        <taxon>Oceanospirillaceae</taxon>
        <taxon>Marinomonas</taxon>
    </lineage>
</organism>
<dbReference type="InterPro" id="IPR002036">
    <property type="entry name" value="YbeY"/>
</dbReference>
<dbReference type="AlphaFoldDB" id="A0A2Z4PUR5"/>
<evidence type="ECO:0000256" key="8">
    <source>
        <dbReference type="HAMAP-Rule" id="MF_00009"/>
    </source>
</evidence>
<dbReference type="GO" id="GO:0004222">
    <property type="term" value="F:metalloendopeptidase activity"/>
    <property type="evidence" value="ECO:0007669"/>
    <property type="project" value="InterPro"/>
</dbReference>
<evidence type="ECO:0000256" key="1">
    <source>
        <dbReference type="ARBA" id="ARBA00010875"/>
    </source>
</evidence>
<dbReference type="PANTHER" id="PTHR46986">
    <property type="entry name" value="ENDORIBONUCLEASE YBEY, CHLOROPLASTIC"/>
    <property type="match status" value="1"/>
</dbReference>